<organism evidence="4 5">
    <name type="scientific">Stylonychia lemnae</name>
    <name type="common">Ciliate</name>
    <dbReference type="NCBI Taxonomy" id="5949"/>
    <lineage>
        <taxon>Eukaryota</taxon>
        <taxon>Sar</taxon>
        <taxon>Alveolata</taxon>
        <taxon>Ciliophora</taxon>
        <taxon>Intramacronucleata</taxon>
        <taxon>Spirotrichea</taxon>
        <taxon>Stichotrichia</taxon>
        <taxon>Sporadotrichida</taxon>
        <taxon>Oxytrichidae</taxon>
        <taxon>Stylonychinae</taxon>
        <taxon>Stylonychia</taxon>
    </lineage>
</organism>
<dbReference type="PANTHER" id="PTHR45632">
    <property type="entry name" value="LD33804P"/>
    <property type="match status" value="1"/>
</dbReference>
<dbReference type="SMART" id="SM00612">
    <property type="entry name" value="Kelch"/>
    <property type="match status" value="3"/>
</dbReference>
<accession>A0A078AHY9</accession>
<keyword evidence="5" id="KW-1185">Reference proteome</keyword>
<name>A0A078AHY9_STYLE</name>
<dbReference type="InParanoid" id="A0A078AHY9"/>
<feature type="compositionally biased region" description="Low complexity" evidence="3">
    <location>
        <begin position="105"/>
        <end position="118"/>
    </location>
</feature>
<dbReference type="Proteomes" id="UP000039865">
    <property type="component" value="Unassembled WGS sequence"/>
</dbReference>
<dbReference type="OrthoDB" id="45365at2759"/>
<evidence type="ECO:0000256" key="2">
    <source>
        <dbReference type="ARBA" id="ARBA00022737"/>
    </source>
</evidence>
<evidence type="ECO:0000313" key="4">
    <source>
        <dbReference type="EMBL" id="CDW80398.1"/>
    </source>
</evidence>
<dbReference type="SUPFAM" id="SSF117281">
    <property type="entry name" value="Kelch motif"/>
    <property type="match status" value="1"/>
</dbReference>
<keyword evidence="1" id="KW-0880">Kelch repeat</keyword>
<feature type="compositionally biased region" description="Polar residues" evidence="3">
    <location>
        <begin position="897"/>
        <end position="919"/>
    </location>
</feature>
<evidence type="ECO:0000256" key="3">
    <source>
        <dbReference type="SAM" id="MobiDB-lite"/>
    </source>
</evidence>
<dbReference type="Pfam" id="PF01344">
    <property type="entry name" value="Kelch_1"/>
    <property type="match status" value="2"/>
</dbReference>
<feature type="region of interest" description="Disordered" evidence="3">
    <location>
        <begin position="99"/>
        <end position="119"/>
    </location>
</feature>
<gene>
    <name evidence="4" type="primary">Contig8431.g8989</name>
    <name evidence="4" type="ORF">STYLEM_9396</name>
</gene>
<evidence type="ECO:0000313" key="5">
    <source>
        <dbReference type="Proteomes" id="UP000039865"/>
    </source>
</evidence>
<dbReference type="Gene3D" id="2.120.10.80">
    <property type="entry name" value="Kelch-type beta propeller"/>
    <property type="match status" value="1"/>
</dbReference>
<dbReference type="InterPro" id="IPR015915">
    <property type="entry name" value="Kelch-typ_b-propeller"/>
</dbReference>
<keyword evidence="2" id="KW-0677">Repeat</keyword>
<evidence type="ECO:0000256" key="1">
    <source>
        <dbReference type="ARBA" id="ARBA00022441"/>
    </source>
</evidence>
<reference evidence="4 5" key="1">
    <citation type="submission" date="2014-06" db="EMBL/GenBank/DDBJ databases">
        <authorList>
            <person name="Swart Estienne"/>
        </authorList>
    </citation>
    <scope>NUCLEOTIDE SEQUENCE [LARGE SCALE GENOMIC DNA]</scope>
    <source>
        <strain evidence="4 5">130c</strain>
    </source>
</reference>
<dbReference type="AlphaFoldDB" id="A0A078AHY9"/>
<sequence>MNSIESSALKQDIKKDLGSPLLKLESGSRNSNLQASPQFKAISQDNANVIQKNSQGSIFSKIKTNNSRRVNLNQQIEDLNNYPAATEYQIQVQVQQKQSESNPLQIPQQNTINNANNNQKRRGKFSTFANIQEKLKAIEAEYKNKQAVQKQQLQQDQGILELPKVKVVDGDLKKYEGKIYEDADTGVIKIEQRTGQINLDDLNIQRKEQGFMDKIKEKKEVNSNHLQLPQIKNGSLESSILKSDHSSVLSPSQRNISSPYENTHRSVILREPAKPAIQYNLANSAHKGSQITLSNKIQIASQTLNKNESVQERQENKLQVQKKLEKLKSKLTAAGNTDRDNVDLLFLEKNNLLYQSLNYKQSEEPSQLITEEDSDSDQEEILSPNKVRRIKLLESIHENPTINEILNAQSQKKNPAINRYKSHDKLQPLPAKVKNNKLTAADFADQLDSLESNFEMSIQNTPSDPSTMQILANLNNNINNTSTFTSTMNNSMIGSNSTSKLLPSIQSQKIDQLFNYRNNVIQNSKDKPKQGANVSGITGQRKSLFLQQTNLVLNSMSMNTIKRAKFQVHKLYLLQKGGKTLSFDLVNDEVRIFNVKKYAESIKQPSTIIENNGILVMTGGINTESAKVSHQAHMIDTQNERVIEMADMLEPKYKHKTIYCNNKIFALGGYINISQSSKSQTIQRYDVDLNKWFVCNPMKFGHAGEQFYVIANNISHYLYVFGGCDNPDNSKTIEKYDSILDVWISLNIKLPSKFLNRPNQIFYLSSPSDALHQIIFGQQDSDDRSDKIIHIDQDKTAKQFLINSLHLAKAKFLTNFKLEDLNSQQNIWNARIQGECLFVLREGIDLAMERFDLTKNVGHLSKLKFNQKEDLKARVLGSDDSTKFLSPVRNSHDNLFKNMNSPAKSQSPKDSFNQDSQNISSATTLPSINNIFKFGNNNSSTFGLFNVKNKLKEKQQIREDQL</sequence>
<dbReference type="InterPro" id="IPR006652">
    <property type="entry name" value="Kelch_1"/>
</dbReference>
<dbReference type="PANTHER" id="PTHR45632:SF3">
    <property type="entry name" value="KELCH-LIKE PROTEIN 32"/>
    <property type="match status" value="1"/>
</dbReference>
<dbReference type="EMBL" id="CCKQ01008930">
    <property type="protein sequence ID" value="CDW80398.1"/>
    <property type="molecule type" value="Genomic_DNA"/>
</dbReference>
<feature type="region of interest" description="Disordered" evidence="3">
    <location>
        <begin position="895"/>
        <end position="919"/>
    </location>
</feature>
<proteinExistence type="predicted"/>
<protein>
    <submittedName>
        <fullName evidence="4">Kelch motif family protein</fullName>
    </submittedName>
</protein>